<evidence type="ECO:0000259" key="1">
    <source>
        <dbReference type="Pfam" id="PF01370"/>
    </source>
</evidence>
<dbReference type="SUPFAM" id="SSF51735">
    <property type="entry name" value="NAD(P)-binding Rossmann-fold domains"/>
    <property type="match status" value="1"/>
</dbReference>
<dbReference type="InterPro" id="IPR050177">
    <property type="entry name" value="Lipid_A_modif_metabolic_enz"/>
</dbReference>
<reference evidence="2" key="1">
    <citation type="submission" date="2022-01" db="EMBL/GenBank/DDBJ databases">
        <title>PSI-footprinting approach for the identification of protein synthesis inhibitor producers.</title>
        <authorList>
            <person name="Handel F."/>
            <person name="Kulik A."/>
            <person name="Wex K.W."/>
            <person name="Berscheid A."/>
            <person name="Saur J.S."/>
            <person name="Winkler A."/>
            <person name="Wibberg D."/>
            <person name="Kalinowski J."/>
            <person name="Broetz-Oesterhelt H."/>
            <person name="Mast Y."/>
        </authorList>
    </citation>
    <scope>NUCLEOTIDE SEQUENCE</scope>
    <source>
        <strain evidence="2">KNN 49.3e</strain>
    </source>
</reference>
<dbReference type="EMBL" id="CP091196">
    <property type="protein sequence ID" value="UQS22187.1"/>
    <property type="molecule type" value="Genomic_DNA"/>
</dbReference>
<dbReference type="PANTHER" id="PTHR43245">
    <property type="entry name" value="BIFUNCTIONAL POLYMYXIN RESISTANCE PROTEIN ARNA"/>
    <property type="match status" value="1"/>
</dbReference>
<evidence type="ECO:0000313" key="2">
    <source>
        <dbReference type="EMBL" id="UQS22187.1"/>
    </source>
</evidence>
<accession>A0ABY4NQV2</accession>
<dbReference type="PANTHER" id="PTHR43245:SF52">
    <property type="entry name" value="NAD-DEPENDENT EPIMERASE_DEHYDRATASE"/>
    <property type="match status" value="1"/>
</dbReference>
<organism evidence="2 3">
    <name type="scientific">Amycolatopsis thermalba</name>
    <dbReference type="NCBI Taxonomy" id="944492"/>
    <lineage>
        <taxon>Bacteria</taxon>
        <taxon>Bacillati</taxon>
        <taxon>Actinomycetota</taxon>
        <taxon>Actinomycetes</taxon>
        <taxon>Pseudonocardiales</taxon>
        <taxon>Pseudonocardiaceae</taxon>
        <taxon>Amycolatopsis</taxon>
    </lineage>
</organism>
<name>A0ABY4NQV2_9PSEU</name>
<protein>
    <submittedName>
        <fullName evidence="2">NAD-dependent epimerase/dehydratase family protein</fullName>
    </submittedName>
</protein>
<dbReference type="RefSeq" id="WP_094003712.1">
    <property type="nucleotide sequence ID" value="NZ_CP091196.1"/>
</dbReference>
<proteinExistence type="predicted"/>
<dbReference type="InterPro" id="IPR036291">
    <property type="entry name" value="NAD(P)-bd_dom_sf"/>
</dbReference>
<dbReference type="Gene3D" id="3.40.50.720">
    <property type="entry name" value="NAD(P)-binding Rossmann-like Domain"/>
    <property type="match status" value="1"/>
</dbReference>
<keyword evidence="3" id="KW-1185">Reference proteome</keyword>
<dbReference type="Proteomes" id="UP000830158">
    <property type="component" value="Chromosome"/>
</dbReference>
<dbReference type="InterPro" id="IPR001509">
    <property type="entry name" value="Epimerase_deHydtase"/>
</dbReference>
<dbReference type="Pfam" id="PF01370">
    <property type="entry name" value="Epimerase"/>
    <property type="match status" value="1"/>
</dbReference>
<evidence type="ECO:0000313" key="3">
    <source>
        <dbReference type="Proteomes" id="UP000830158"/>
    </source>
</evidence>
<sequence length="341" mass="36405">MASNVVLVTGVGGELGGRLLVRLGNNPDLERVIGVDTAPPPRTVLRRLGHAEFVRADIRNPLIAKVIDSAGVDTVVHCSTTVHPAGPARRTAIKEVNVIGTMRLLAACQRSPRVRKLVVKSTAAVYGAGARSPAVFTEDSELIPASSSGYAKDAVEMEGYVRGLARRRPDLTITTTRFTNVIGPDVDTVLARYFALPVVPTVLGFDARLQLLHSSDALAILEKATLEDKPGVFNAGGDGVLTLSQAIRRAGRVELPVPRTMIGTVGSMLRGARVDFSPDQVRLLNYGRVVDTTRLVAVFGYRPRWSSEAAFDDYVTGRGLRPVLDGEQLAGAVGKVLAAVR</sequence>
<gene>
    <name evidence="2" type="ORF">L1857_04800</name>
</gene>
<feature type="domain" description="NAD-dependent epimerase/dehydratase" evidence="1">
    <location>
        <begin position="6"/>
        <end position="236"/>
    </location>
</feature>